<evidence type="ECO:0000259" key="6">
    <source>
        <dbReference type="Pfam" id="PF00082"/>
    </source>
</evidence>
<dbReference type="Pfam" id="PF00082">
    <property type="entry name" value="Peptidase_S8"/>
    <property type="match status" value="1"/>
</dbReference>
<evidence type="ECO:0000256" key="5">
    <source>
        <dbReference type="RuleBase" id="RU003355"/>
    </source>
</evidence>
<proteinExistence type="inferred from homology"/>
<keyword evidence="1 4" id="KW-0645">Protease</keyword>
<dbReference type="PROSITE" id="PS00137">
    <property type="entry name" value="SUBTILASE_HIS"/>
    <property type="match status" value="1"/>
</dbReference>
<dbReference type="PANTHER" id="PTHR42884">
    <property type="entry name" value="PROPROTEIN CONVERTASE SUBTILISIN/KEXIN-RELATED"/>
    <property type="match status" value="1"/>
</dbReference>
<dbReference type="Proteomes" id="UP000249061">
    <property type="component" value="Unassembled WGS sequence"/>
</dbReference>
<dbReference type="PANTHER" id="PTHR42884:SF14">
    <property type="entry name" value="NEUROENDOCRINE CONVERTASE 1"/>
    <property type="match status" value="1"/>
</dbReference>
<dbReference type="AlphaFoldDB" id="A0A2W5T8T1"/>
<evidence type="ECO:0000313" key="7">
    <source>
        <dbReference type="EMBL" id="PZR11929.1"/>
    </source>
</evidence>
<dbReference type="InterPro" id="IPR000209">
    <property type="entry name" value="Peptidase_S8/S53_dom"/>
</dbReference>
<dbReference type="InterPro" id="IPR023827">
    <property type="entry name" value="Peptidase_S8_Asp-AS"/>
</dbReference>
<keyword evidence="3 4" id="KW-0720">Serine protease</keyword>
<dbReference type="GO" id="GO:0016485">
    <property type="term" value="P:protein processing"/>
    <property type="evidence" value="ECO:0007669"/>
    <property type="project" value="TreeGrafter"/>
</dbReference>
<dbReference type="GO" id="GO:0004252">
    <property type="term" value="F:serine-type endopeptidase activity"/>
    <property type="evidence" value="ECO:0007669"/>
    <property type="project" value="UniProtKB-UniRule"/>
</dbReference>
<dbReference type="InterPro" id="IPR015500">
    <property type="entry name" value="Peptidase_S8_subtilisin-rel"/>
</dbReference>
<feature type="active site" description="Charge relay system" evidence="4">
    <location>
        <position position="167"/>
    </location>
</feature>
<dbReference type="Gene3D" id="3.40.50.200">
    <property type="entry name" value="Peptidase S8/S53 domain"/>
    <property type="match status" value="1"/>
</dbReference>
<dbReference type="InterPro" id="IPR023828">
    <property type="entry name" value="Peptidase_S8_Ser-AS"/>
</dbReference>
<evidence type="ECO:0000256" key="2">
    <source>
        <dbReference type="ARBA" id="ARBA00022801"/>
    </source>
</evidence>
<dbReference type="SUPFAM" id="SSF52743">
    <property type="entry name" value="Subtilisin-like"/>
    <property type="match status" value="1"/>
</dbReference>
<comment type="caution">
    <text evidence="7">The sequence shown here is derived from an EMBL/GenBank/DDBJ whole genome shotgun (WGS) entry which is preliminary data.</text>
</comment>
<evidence type="ECO:0000256" key="3">
    <source>
        <dbReference type="ARBA" id="ARBA00022825"/>
    </source>
</evidence>
<organism evidence="7 8">
    <name type="scientific">Archangium gephyra</name>
    <dbReference type="NCBI Taxonomy" id="48"/>
    <lineage>
        <taxon>Bacteria</taxon>
        <taxon>Pseudomonadati</taxon>
        <taxon>Myxococcota</taxon>
        <taxon>Myxococcia</taxon>
        <taxon>Myxococcales</taxon>
        <taxon>Cystobacterineae</taxon>
        <taxon>Archangiaceae</taxon>
        <taxon>Archangium</taxon>
    </lineage>
</organism>
<evidence type="ECO:0000313" key="8">
    <source>
        <dbReference type="Proteomes" id="UP000249061"/>
    </source>
</evidence>
<sequence>MKPLLVSLLLMHAAAPETRCFVDPLGRHCASPLESNGSGRTRWLVTHGERSFEAEVADQLLVDAATPPTLPGATFVRTIFPAAGLHLYRAEGGDGMRAAAQLAAFVGRDGVRGISPDLWLEHRRFDFPQTNPNDTLFGGQWYFDNIRAKAAWKQTIGSPSVEIAVIDDGCDLQHVDLRDKLLPGRDVVDQDDDPSFTPNEPGNGHGTACAGLVAASTNNGTGIAGVCPECRMRCVKLIAPRGAMVPISADADAFSFVFSSGAQIASNSWGFGPNVPAPAALVAAMTTVIREGREGKGTVVVFASGNDDGVIGADQVAAVEGVIAVGSVNLFDELTPYSNRGPSLALVAPAGTVTLDPTGTEGSDPGDTTTSFGGTSSACPIVAGAVGLMLSKKPELTAAEVKDILQRTARRAPFAKPDDAGHDDRYGHGVLNIDAALTALDAPPEPVTIPVATLDGRAAGCGCSSLELAGVCLALLLLRRRHLA</sequence>
<dbReference type="PROSITE" id="PS51892">
    <property type="entry name" value="SUBTILASE"/>
    <property type="match status" value="1"/>
</dbReference>
<dbReference type="GO" id="GO:0016020">
    <property type="term" value="C:membrane"/>
    <property type="evidence" value="ECO:0007669"/>
    <property type="project" value="TreeGrafter"/>
</dbReference>
<dbReference type="InterPro" id="IPR022398">
    <property type="entry name" value="Peptidase_S8_His-AS"/>
</dbReference>
<protein>
    <submittedName>
        <fullName evidence="7">Serine protease</fullName>
    </submittedName>
</protein>
<dbReference type="InterPro" id="IPR036852">
    <property type="entry name" value="Peptidase_S8/S53_dom_sf"/>
</dbReference>
<feature type="active site" description="Charge relay system" evidence="4">
    <location>
        <position position="376"/>
    </location>
</feature>
<comment type="similarity">
    <text evidence="4 5">Belongs to the peptidase S8 family.</text>
</comment>
<dbReference type="PRINTS" id="PR00723">
    <property type="entry name" value="SUBTILISIN"/>
</dbReference>
<name>A0A2W5T8T1_9BACT</name>
<feature type="domain" description="Peptidase S8/S53" evidence="6">
    <location>
        <begin position="161"/>
        <end position="429"/>
    </location>
</feature>
<accession>A0A2W5T8T1</accession>
<dbReference type="PROSITE" id="PS00138">
    <property type="entry name" value="SUBTILASE_SER"/>
    <property type="match status" value="1"/>
</dbReference>
<evidence type="ECO:0000256" key="1">
    <source>
        <dbReference type="ARBA" id="ARBA00022670"/>
    </source>
</evidence>
<feature type="active site" description="Charge relay system" evidence="4">
    <location>
        <position position="205"/>
    </location>
</feature>
<evidence type="ECO:0000256" key="4">
    <source>
        <dbReference type="PROSITE-ProRule" id="PRU01240"/>
    </source>
</evidence>
<gene>
    <name evidence="7" type="ORF">DI536_16500</name>
</gene>
<keyword evidence="2 4" id="KW-0378">Hydrolase</keyword>
<dbReference type="PROSITE" id="PS00136">
    <property type="entry name" value="SUBTILASE_ASP"/>
    <property type="match status" value="1"/>
</dbReference>
<reference evidence="7 8" key="1">
    <citation type="submission" date="2017-08" db="EMBL/GenBank/DDBJ databases">
        <title>Infants hospitalized years apart are colonized by the same room-sourced microbial strains.</title>
        <authorList>
            <person name="Brooks B."/>
            <person name="Olm M.R."/>
            <person name="Firek B.A."/>
            <person name="Baker R."/>
            <person name="Thomas B.C."/>
            <person name="Morowitz M.J."/>
            <person name="Banfield J.F."/>
        </authorList>
    </citation>
    <scope>NUCLEOTIDE SEQUENCE [LARGE SCALE GENOMIC DNA]</scope>
    <source>
        <strain evidence="7">S2_003_000_R2_14</strain>
    </source>
</reference>
<dbReference type="EMBL" id="QFQP01000013">
    <property type="protein sequence ID" value="PZR11929.1"/>
    <property type="molecule type" value="Genomic_DNA"/>
</dbReference>